<accession>A0A0C3JYM8</accession>
<keyword evidence="2" id="KW-1185">Reference proteome</keyword>
<dbReference type="AlphaFoldDB" id="A0A0C3JYM8"/>
<sequence>MAAAATTRLFEAEDSDSWPTLAMYLSPADGLRYVNKYVVKFTLCWSSVSEDHAWRTTAVSTKETHMTNL</sequence>
<gene>
    <name evidence="1" type="ORF">M404DRAFT_992508</name>
</gene>
<reference evidence="2" key="2">
    <citation type="submission" date="2015-01" db="EMBL/GenBank/DDBJ databases">
        <title>Evolutionary Origins and Diversification of the Mycorrhizal Mutualists.</title>
        <authorList>
            <consortium name="DOE Joint Genome Institute"/>
            <consortium name="Mycorrhizal Genomics Consortium"/>
            <person name="Kohler A."/>
            <person name="Kuo A."/>
            <person name="Nagy L.G."/>
            <person name="Floudas D."/>
            <person name="Copeland A."/>
            <person name="Barry K.W."/>
            <person name="Cichocki N."/>
            <person name="Veneault-Fourrey C."/>
            <person name="LaButti K."/>
            <person name="Lindquist E.A."/>
            <person name="Lipzen A."/>
            <person name="Lundell T."/>
            <person name="Morin E."/>
            <person name="Murat C."/>
            <person name="Riley R."/>
            <person name="Ohm R."/>
            <person name="Sun H."/>
            <person name="Tunlid A."/>
            <person name="Henrissat B."/>
            <person name="Grigoriev I.V."/>
            <person name="Hibbett D.S."/>
            <person name="Martin F."/>
        </authorList>
    </citation>
    <scope>NUCLEOTIDE SEQUENCE [LARGE SCALE GENOMIC DNA]</scope>
    <source>
        <strain evidence="2">Marx 270</strain>
    </source>
</reference>
<evidence type="ECO:0000313" key="2">
    <source>
        <dbReference type="Proteomes" id="UP000054217"/>
    </source>
</evidence>
<proteinExistence type="predicted"/>
<dbReference type="EMBL" id="KN831945">
    <property type="protein sequence ID" value="KIO14243.1"/>
    <property type="molecule type" value="Genomic_DNA"/>
</dbReference>
<dbReference type="InParanoid" id="A0A0C3JYM8"/>
<reference evidence="1 2" key="1">
    <citation type="submission" date="2014-04" db="EMBL/GenBank/DDBJ databases">
        <authorList>
            <consortium name="DOE Joint Genome Institute"/>
            <person name="Kuo A."/>
            <person name="Kohler A."/>
            <person name="Costa M.D."/>
            <person name="Nagy L.G."/>
            <person name="Floudas D."/>
            <person name="Copeland A."/>
            <person name="Barry K.W."/>
            <person name="Cichocki N."/>
            <person name="Veneault-Fourrey C."/>
            <person name="LaButti K."/>
            <person name="Lindquist E.A."/>
            <person name="Lipzen A."/>
            <person name="Lundell T."/>
            <person name="Morin E."/>
            <person name="Murat C."/>
            <person name="Sun H."/>
            <person name="Tunlid A."/>
            <person name="Henrissat B."/>
            <person name="Grigoriev I.V."/>
            <person name="Hibbett D.S."/>
            <person name="Martin F."/>
            <person name="Nordberg H.P."/>
            <person name="Cantor M.N."/>
            <person name="Hua S.X."/>
        </authorList>
    </citation>
    <scope>NUCLEOTIDE SEQUENCE [LARGE SCALE GENOMIC DNA]</scope>
    <source>
        <strain evidence="1 2">Marx 270</strain>
    </source>
</reference>
<organism evidence="1 2">
    <name type="scientific">Pisolithus tinctorius Marx 270</name>
    <dbReference type="NCBI Taxonomy" id="870435"/>
    <lineage>
        <taxon>Eukaryota</taxon>
        <taxon>Fungi</taxon>
        <taxon>Dikarya</taxon>
        <taxon>Basidiomycota</taxon>
        <taxon>Agaricomycotina</taxon>
        <taxon>Agaricomycetes</taxon>
        <taxon>Agaricomycetidae</taxon>
        <taxon>Boletales</taxon>
        <taxon>Sclerodermatineae</taxon>
        <taxon>Pisolithaceae</taxon>
        <taxon>Pisolithus</taxon>
    </lineage>
</organism>
<dbReference type="HOGENOM" id="CLU_2776952_0_0_1"/>
<name>A0A0C3JYM8_PISTI</name>
<dbReference type="Proteomes" id="UP000054217">
    <property type="component" value="Unassembled WGS sequence"/>
</dbReference>
<protein>
    <submittedName>
        <fullName evidence="1">Uncharacterized protein</fullName>
    </submittedName>
</protein>
<evidence type="ECO:0000313" key="1">
    <source>
        <dbReference type="EMBL" id="KIO14243.1"/>
    </source>
</evidence>